<dbReference type="RefSeq" id="WP_113035341.1">
    <property type="nucleotide sequence ID" value="NZ_QMFB01000029.1"/>
</dbReference>
<evidence type="ECO:0000256" key="2">
    <source>
        <dbReference type="PIRSR" id="PIRSR601310-3"/>
    </source>
</evidence>
<protein>
    <submittedName>
        <fullName evidence="5">Diadenosine tetraphosphate hydrolase</fullName>
    </submittedName>
</protein>
<dbReference type="Pfam" id="PF01230">
    <property type="entry name" value="HIT"/>
    <property type="match status" value="1"/>
</dbReference>
<dbReference type="Proteomes" id="UP000250369">
    <property type="component" value="Unassembled WGS sequence"/>
</dbReference>
<dbReference type="SUPFAM" id="SSF54197">
    <property type="entry name" value="HIT-like"/>
    <property type="match status" value="1"/>
</dbReference>
<evidence type="ECO:0000256" key="3">
    <source>
        <dbReference type="PROSITE-ProRule" id="PRU00464"/>
    </source>
</evidence>
<dbReference type="InterPro" id="IPR001310">
    <property type="entry name" value="Histidine_triad_HIT"/>
</dbReference>
<dbReference type="Gene3D" id="3.30.428.10">
    <property type="entry name" value="HIT-like"/>
    <property type="match status" value="1"/>
</dbReference>
<keyword evidence="5" id="KW-0378">Hydrolase</keyword>
<dbReference type="InterPro" id="IPR011146">
    <property type="entry name" value="HIT-like"/>
</dbReference>
<dbReference type="PANTHER" id="PTHR46648">
    <property type="entry name" value="HIT FAMILY PROTEIN 1"/>
    <property type="match status" value="1"/>
</dbReference>
<evidence type="ECO:0000259" key="4">
    <source>
        <dbReference type="PROSITE" id="PS51084"/>
    </source>
</evidence>
<organism evidence="5 6">
    <name type="scientific">Paenibacillus contaminans</name>
    <dbReference type="NCBI Taxonomy" id="450362"/>
    <lineage>
        <taxon>Bacteria</taxon>
        <taxon>Bacillati</taxon>
        <taxon>Bacillota</taxon>
        <taxon>Bacilli</taxon>
        <taxon>Bacillales</taxon>
        <taxon>Paenibacillaceae</taxon>
        <taxon>Paenibacillus</taxon>
    </lineage>
</organism>
<dbReference type="PANTHER" id="PTHR46648:SF1">
    <property type="entry name" value="ADENOSINE 5'-MONOPHOSPHORAMIDASE HNT1"/>
    <property type="match status" value="1"/>
</dbReference>
<evidence type="ECO:0000313" key="6">
    <source>
        <dbReference type="Proteomes" id="UP000250369"/>
    </source>
</evidence>
<accession>A0A329M9J1</accession>
<reference evidence="5 6" key="1">
    <citation type="journal article" date="2009" name="Int. J. Syst. Evol. Microbiol.">
        <title>Paenibacillus contaminans sp. nov., isolated from a contaminated laboratory plate.</title>
        <authorList>
            <person name="Chou J.H."/>
            <person name="Lee J.H."/>
            <person name="Lin M.C."/>
            <person name="Chang P.S."/>
            <person name="Arun A.B."/>
            <person name="Young C.C."/>
            <person name="Chen W.M."/>
        </authorList>
    </citation>
    <scope>NUCLEOTIDE SEQUENCE [LARGE SCALE GENOMIC DNA]</scope>
    <source>
        <strain evidence="5 6">CKOBP-6</strain>
    </source>
</reference>
<feature type="short sequence motif" description="Histidine triad motif" evidence="2 3">
    <location>
        <begin position="115"/>
        <end position="119"/>
    </location>
</feature>
<comment type="caution">
    <text evidence="5">The sequence shown here is derived from an EMBL/GenBank/DDBJ whole genome shotgun (WGS) entry which is preliminary data.</text>
</comment>
<sequence length="172" mass="19799">MTALFSHKPEGYECPFCRVSGIDRLNQGTKQRDIIYQNEKVTAFIASKWWPNNKGHVLVVPNQHFENIFELPADYAAEIHRAAQLTAFAMKSTYGCDGISTRQHNEPAGNQDVWHYHLHVYPRYVNDQLYLTKGSQSDPDERSFYADKLRSWIKENIEGLGGANDNPNRRLT</sequence>
<dbReference type="PROSITE" id="PS51084">
    <property type="entry name" value="HIT_2"/>
    <property type="match status" value="1"/>
</dbReference>
<dbReference type="InterPro" id="IPR036265">
    <property type="entry name" value="HIT-like_sf"/>
</dbReference>
<name>A0A329M9J1_9BACL</name>
<gene>
    <name evidence="5" type="ORF">DQG23_33215</name>
</gene>
<evidence type="ECO:0000256" key="1">
    <source>
        <dbReference type="PIRSR" id="PIRSR601310-1"/>
    </source>
</evidence>
<feature type="domain" description="HIT" evidence="4">
    <location>
        <begin position="21"/>
        <end position="130"/>
    </location>
</feature>
<dbReference type="GO" id="GO:0016787">
    <property type="term" value="F:hydrolase activity"/>
    <property type="evidence" value="ECO:0007669"/>
    <property type="project" value="UniProtKB-KW"/>
</dbReference>
<dbReference type="GO" id="GO:0009117">
    <property type="term" value="P:nucleotide metabolic process"/>
    <property type="evidence" value="ECO:0007669"/>
    <property type="project" value="TreeGrafter"/>
</dbReference>
<dbReference type="OrthoDB" id="9784774at2"/>
<dbReference type="AlphaFoldDB" id="A0A329M9J1"/>
<proteinExistence type="predicted"/>
<keyword evidence="6" id="KW-1185">Reference proteome</keyword>
<feature type="active site" description="Tele-AMP-histidine intermediate" evidence="1">
    <location>
        <position position="117"/>
    </location>
</feature>
<dbReference type="EMBL" id="QMFB01000029">
    <property type="protein sequence ID" value="RAV13667.1"/>
    <property type="molecule type" value="Genomic_DNA"/>
</dbReference>
<evidence type="ECO:0000313" key="5">
    <source>
        <dbReference type="EMBL" id="RAV13667.1"/>
    </source>
</evidence>